<reference evidence="3" key="1">
    <citation type="journal article" date="2021" name="Nat. Commun.">
        <title>Genetic determinants of endophytism in the Arabidopsis root mycobiome.</title>
        <authorList>
            <person name="Mesny F."/>
            <person name="Miyauchi S."/>
            <person name="Thiergart T."/>
            <person name="Pickel B."/>
            <person name="Atanasova L."/>
            <person name="Karlsson M."/>
            <person name="Huettel B."/>
            <person name="Barry K.W."/>
            <person name="Haridas S."/>
            <person name="Chen C."/>
            <person name="Bauer D."/>
            <person name="Andreopoulos W."/>
            <person name="Pangilinan J."/>
            <person name="LaButti K."/>
            <person name="Riley R."/>
            <person name="Lipzen A."/>
            <person name="Clum A."/>
            <person name="Drula E."/>
            <person name="Henrissat B."/>
            <person name="Kohler A."/>
            <person name="Grigoriev I.V."/>
            <person name="Martin F.M."/>
            <person name="Hacquard S."/>
        </authorList>
    </citation>
    <scope>NUCLEOTIDE SEQUENCE</scope>
    <source>
        <strain evidence="3">MPI-SDFR-AT-0120</strain>
    </source>
</reference>
<dbReference type="PROSITE" id="PS50097">
    <property type="entry name" value="BTB"/>
    <property type="match status" value="1"/>
</dbReference>
<dbReference type="AlphaFoldDB" id="A0A8K0R6R4"/>
<comment type="caution">
    <text evidence="3">The sequence shown here is derived from an EMBL/GenBank/DDBJ whole genome shotgun (WGS) entry which is preliminary data.</text>
</comment>
<dbReference type="EMBL" id="JAGMVJ010000008">
    <property type="protein sequence ID" value="KAH7088174.1"/>
    <property type="molecule type" value="Genomic_DNA"/>
</dbReference>
<feature type="compositionally biased region" description="Polar residues" evidence="1">
    <location>
        <begin position="41"/>
        <end position="53"/>
    </location>
</feature>
<feature type="compositionally biased region" description="Low complexity" evidence="1">
    <location>
        <begin position="18"/>
        <end position="36"/>
    </location>
</feature>
<keyword evidence="4" id="KW-1185">Reference proteome</keyword>
<dbReference type="OrthoDB" id="3791982at2759"/>
<dbReference type="PANTHER" id="PTHR47843:SF2">
    <property type="entry name" value="BTB DOMAIN-CONTAINING PROTEIN"/>
    <property type="match status" value="1"/>
</dbReference>
<dbReference type="InterPro" id="IPR000210">
    <property type="entry name" value="BTB/POZ_dom"/>
</dbReference>
<protein>
    <recommendedName>
        <fullName evidence="2">BTB domain-containing protein</fullName>
    </recommendedName>
</protein>
<dbReference type="Proteomes" id="UP000813461">
    <property type="component" value="Unassembled WGS sequence"/>
</dbReference>
<organism evidence="3 4">
    <name type="scientific">Paraphoma chrysanthemicola</name>
    <dbReference type="NCBI Taxonomy" id="798071"/>
    <lineage>
        <taxon>Eukaryota</taxon>
        <taxon>Fungi</taxon>
        <taxon>Dikarya</taxon>
        <taxon>Ascomycota</taxon>
        <taxon>Pezizomycotina</taxon>
        <taxon>Dothideomycetes</taxon>
        <taxon>Pleosporomycetidae</taxon>
        <taxon>Pleosporales</taxon>
        <taxon>Pleosporineae</taxon>
        <taxon>Phaeosphaeriaceae</taxon>
        <taxon>Paraphoma</taxon>
    </lineage>
</organism>
<proteinExistence type="predicted"/>
<feature type="region of interest" description="Disordered" evidence="1">
    <location>
        <begin position="1"/>
        <end position="103"/>
    </location>
</feature>
<gene>
    <name evidence="3" type="ORF">FB567DRAFT_627939</name>
</gene>
<dbReference type="SUPFAM" id="SSF54695">
    <property type="entry name" value="POZ domain"/>
    <property type="match status" value="1"/>
</dbReference>
<dbReference type="PANTHER" id="PTHR47843">
    <property type="entry name" value="BTB DOMAIN-CONTAINING PROTEIN-RELATED"/>
    <property type="match status" value="1"/>
</dbReference>
<name>A0A8K0R6R4_9PLEO</name>
<evidence type="ECO:0000313" key="3">
    <source>
        <dbReference type="EMBL" id="KAH7088174.1"/>
    </source>
</evidence>
<accession>A0A8K0R6R4</accession>
<dbReference type="Pfam" id="PF00651">
    <property type="entry name" value="BTB"/>
    <property type="match status" value="1"/>
</dbReference>
<dbReference type="InterPro" id="IPR011333">
    <property type="entry name" value="SKP1/BTB/POZ_sf"/>
</dbReference>
<evidence type="ECO:0000256" key="1">
    <source>
        <dbReference type="SAM" id="MobiDB-lite"/>
    </source>
</evidence>
<feature type="domain" description="BTB" evidence="2">
    <location>
        <begin position="139"/>
        <end position="214"/>
    </location>
</feature>
<dbReference type="CDD" id="cd18186">
    <property type="entry name" value="BTB_POZ_ZBTB_KLHL-like"/>
    <property type="match status" value="1"/>
</dbReference>
<evidence type="ECO:0000259" key="2">
    <source>
        <dbReference type="PROSITE" id="PS50097"/>
    </source>
</evidence>
<sequence>MSAKENSSSPPPLRQNHQAQDAASVPAADASSSDPAMGTQPLPQVSRQGTGDSNKAHTKPAGLSKGKERTNNSPARGSPEVSIKRERGVSQDGSSVDANPNIGEDSVHQASVAQDGLQNGQSEEALRIPDIELLRGPAVQVIVGCEANSMPPSSRRSYSLPKALLTHYSPWFRALCDEDRYAQQGQSIEMRDVDPVVFELFIEWLYYSRYTSDSQVTSPYSELEPTFDVQAWCLGDKLRSVKFKNYVMERIYDQYVTKSAPRLLTSEDVKCAFDKTTGKSKLSHIFIDLLDLHYGDSSLVQNNVRGWFRVMQDHAKVKYCILDMARNDVLAPKLIGSKESYMEKEGLEDDENKAAVIGGVIVPAKRTAEGDEMRRSPTWE</sequence>
<evidence type="ECO:0000313" key="4">
    <source>
        <dbReference type="Proteomes" id="UP000813461"/>
    </source>
</evidence>
<dbReference type="Gene3D" id="3.30.710.10">
    <property type="entry name" value="Potassium Channel Kv1.1, Chain A"/>
    <property type="match status" value="1"/>
</dbReference>